<reference evidence="1 2" key="1">
    <citation type="submission" date="2018-02" db="EMBL/GenBank/DDBJ databases">
        <title>Draft genome sequences of Elsinoe sp., causing black scab on jojoba.</title>
        <authorList>
            <person name="Stodart B."/>
            <person name="Jeffress S."/>
            <person name="Ash G."/>
            <person name="Arun Chinnappa K."/>
        </authorList>
    </citation>
    <scope>NUCLEOTIDE SEQUENCE [LARGE SCALE GENOMIC DNA]</scope>
    <source>
        <strain evidence="1 2">Hillstone_2</strain>
    </source>
</reference>
<gene>
    <name evidence="1" type="ORF">C1H76_6726</name>
</gene>
<dbReference type="Proteomes" id="UP000308133">
    <property type="component" value="Unassembled WGS sequence"/>
</dbReference>
<name>A0A4U7AVH5_9PEZI</name>
<proteinExistence type="predicted"/>
<comment type="caution">
    <text evidence="1">The sequence shown here is derived from an EMBL/GenBank/DDBJ whole genome shotgun (WGS) entry which is preliminary data.</text>
</comment>
<evidence type="ECO:0000313" key="1">
    <source>
        <dbReference type="EMBL" id="TKX21185.1"/>
    </source>
</evidence>
<accession>A0A4U7AVH5</accession>
<organism evidence="1 2">
    <name type="scientific">Elsinoe australis</name>
    <dbReference type="NCBI Taxonomy" id="40998"/>
    <lineage>
        <taxon>Eukaryota</taxon>
        <taxon>Fungi</taxon>
        <taxon>Dikarya</taxon>
        <taxon>Ascomycota</taxon>
        <taxon>Pezizomycotina</taxon>
        <taxon>Dothideomycetes</taxon>
        <taxon>Dothideomycetidae</taxon>
        <taxon>Myriangiales</taxon>
        <taxon>Elsinoaceae</taxon>
        <taxon>Elsinoe</taxon>
    </lineage>
</organism>
<dbReference type="EMBL" id="PTQR01000082">
    <property type="protein sequence ID" value="TKX21185.1"/>
    <property type="molecule type" value="Genomic_DNA"/>
</dbReference>
<protein>
    <submittedName>
        <fullName evidence="1">Uncharacterized protein</fullName>
    </submittedName>
</protein>
<evidence type="ECO:0000313" key="2">
    <source>
        <dbReference type="Proteomes" id="UP000308133"/>
    </source>
</evidence>
<sequence length="310" mass="35238">MRRWTFPHPIGEVKRVGNELRAETSPALAARSGQGYTFDLAPGVWHTTTPADRAAIWTAHWDAQCIAIVHGLFSPIFAALTGATGAAIRAVTIQAHRVHMSTRIEQSVTNGLHQGHSVYISNADTLHTLLHIKLSSQEEFAIDFTGAQFGNFHTVMPWYTIEQHATFPDPSVNVNLDQILHFDEMLVKRGYTTQMLRNNAFWNDYTELFIDTMRARMRTWWQARPFDDQIIVGGRSGGKLPAYLDDLEVRVEKQITHTIGQLAGFATRYLRDPAWYRANERLAVDAQLGNYQRFNIVNESRVPKPWEPEP</sequence>
<dbReference type="AlphaFoldDB" id="A0A4U7AVH5"/>